<sequence length="40" mass="4334">MAAAVTSVGCAWATSVLLNCNKDASERSLISLRDVAYIFW</sequence>
<accession>A0A699Z6V8</accession>
<proteinExistence type="predicted"/>
<keyword evidence="2" id="KW-1185">Reference proteome</keyword>
<gene>
    <name evidence="1" type="ORF">HaLaN_15172</name>
</gene>
<reference evidence="1 2" key="1">
    <citation type="submission" date="2020-02" db="EMBL/GenBank/DDBJ databases">
        <title>Draft genome sequence of Haematococcus lacustris strain NIES-144.</title>
        <authorList>
            <person name="Morimoto D."/>
            <person name="Nakagawa S."/>
            <person name="Yoshida T."/>
            <person name="Sawayama S."/>
        </authorList>
    </citation>
    <scope>NUCLEOTIDE SEQUENCE [LARGE SCALE GENOMIC DNA]</scope>
    <source>
        <strain evidence="1 2">NIES-144</strain>
    </source>
</reference>
<name>A0A699Z6V8_HAELA</name>
<dbReference type="AlphaFoldDB" id="A0A699Z6V8"/>
<dbReference type="EMBL" id="BLLF01001292">
    <property type="protein sequence ID" value="GFH18377.1"/>
    <property type="molecule type" value="Genomic_DNA"/>
</dbReference>
<comment type="caution">
    <text evidence="1">The sequence shown here is derived from an EMBL/GenBank/DDBJ whole genome shotgun (WGS) entry which is preliminary data.</text>
</comment>
<evidence type="ECO:0000313" key="2">
    <source>
        <dbReference type="Proteomes" id="UP000485058"/>
    </source>
</evidence>
<protein>
    <submittedName>
        <fullName evidence="1">Uncharacterized protein</fullName>
    </submittedName>
</protein>
<dbReference type="Proteomes" id="UP000485058">
    <property type="component" value="Unassembled WGS sequence"/>
</dbReference>
<organism evidence="1 2">
    <name type="scientific">Haematococcus lacustris</name>
    <name type="common">Green alga</name>
    <name type="synonym">Haematococcus pluvialis</name>
    <dbReference type="NCBI Taxonomy" id="44745"/>
    <lineage>
        <taxon>Eukaryota</taxon>
        <taxon>Viridiplantae</taxon>
        <taxon>Chlorophyta</taxon>
        <taxon>core chlorophytes</taxon>
        <taxon>Chlorophyceae</taxon>
        <taxon>CS clade</taxon>
        <taxon>Chlamydomonadales</taxon>
        <taxon>Haematococcaceae</taxon>
        <taxon>Haematococcus</taxon>
    </lineage>
</organism>
<evidence type="ECO:0000313" key="1">
    <source>
        <dbReference type="EMBL" id="GFH18377.1"/>
    </source>
</evidence>